<sequence length="173" mass="20685">MKKTKELINLDYVKENIDLKKFIKILDKKKITSGNVKEIYQDFLNSCINKKTDNSLRLAIVDLERNEEFFEVYFTSGAFMGYISKNFTLKKKFRVNGKEWTDMKQEYYIHQIVSSKINKCFYVLVYQGFDTTNDGYYCRDRFDSEKLAANFIKKEQKNLKVKMLQNWIDAHLD</sequence>
<keyword evidence="2" id="KW-1185">Reference proteome</keyword>
<dbReference type="EMBL" id="LANA01000001">
    <property type="protein sequence ID" value="NMN67138.1"/>
    <property type="molecule type" value="Genomic_DNA"/>
</dbReference>
<protein>
    <submittedName>
        <fullName evidence="1">Uncharacterized protein</fullName>
    </submittedName>
</protein>
<reference evidence="1 2" key="1">
    <citation type="submission" date="2019-07" db="EMBL/GenBank/DDBJ databases">
        <title>SAR11 Genome Evolution.</title>
        <authorList>
            <person name="Giovannoni S."/>
        </authorList>
    </citation>
    <scope>NUCLEOTIDE SEQUENCE [LARGE SCALE GENOMIC DNA]</scope>
    <source>
        <strain evidence="1 2">HTCC9565</strain>
    </source>
</reference>
<accession>A0ABX1SZ67</accession>
<name>A0ABX1SZ67_PELUQ</name>
<organism evidence="1 2">
    <name type="scientific">Pelagibacter ubique</name>
    <dbReference type="NCBI Taxonomy" id="198252"/>
    <lineage>
        <taxon>Bacteria</taxon>
        <taxon>Pseudomonadati</taxon>
        <taxon>Pseudomonadota</taxon>
        <taxon>Alphaproteobacteria</taxon>
        <taxon>Candidatus Pelagibacterales</taxon>
        <taxon>Candidatus Pelagibacteraceae</taxon>
        <taxon>Candidatus Pelagibacter</taxon>
    </lineage>
</organism>
<comment type="caution">
    <text evidence="1">The sequence shown here is derived from an EMBL/GenBank/DDBJ whole genome shotgun (WGS) entry which is preliminary data.</text>
</comment>
<proteinExistence type="predicted"/>
<dbReference type="Proteomes" id="UP001166004">
    <property type="component" value="Unassembled WGS sequence"/>
</dbReference>
<evidence type="ECO:0000313" key="1">
    <source>
        <dbReference type="EMBL" id="NMN67138.1"/>
    </source>
</evidence>
<gene>
    <name evidence="1" type="ORF">VP91_00002750</name>
</gene>
<evidence type="ECO:0000313" key="2">
    <source>
        <dbReference type="Proteomes" id="UP001166004"/>
    </source>
</evidence>
<dbReference type="RefSeq" id="WP_169035651.1">
    <property type="nucleotide sequence ID" value="NZ_LANA01000001.1"/>
</dbReference>